<organism evidence="2 3">
    <name type="scientific">Crucibulum laeve</name>
    <dbReference type="NCBI Taxonomy" id="68775"/>
    <lineage>
        <taxon>Eukaryota</taxon>
        <taxon>Fungi</taxon>
        <taxon>Dikarya</taxon>
        <taxon>Basidiomycota</taxon>
        <taxon>Agaricomycotina</taxon>
        <taxon>Agaricomycetes</taxon>
        <taxon>Agaricomycetidae</taxon>
        <taxon>Agaricales</taxon>
        <taxon>Agaricineae</taxon>
        <taxon>Nidulariaceae</taxon>
        <taxon>Crucibulum</taxon>
    </lineage>
</organism>
<feature type="compositionally biased region" description="Polar residues" evidence="1">
    <location>
        <begin position="171"/>
        <end position="182"/>
    </location>
</feature>
<feature type="region of interest" description="Disordered" evidence="1">
    <location>
        <begin position="164"/>
        <end position="234"/>
    </location>
</feature>
<dbReference type="EMBL" id="ML213679">
    <property type="protein sequence ID" value="TFK32289.1"/>
    <property type="molecule type" value="Genomic_DNA"/>
</dbReference>
<evidence type="ECO:0000313" key="3">
    <source>
        <dbReference type="Proteomes" id="UP000308652"/>
    </source>
</evidence>
<dbReference type="AlphaFoldDB" id="A0A5C3LGN0"/>
<reference evidence="2 3" key="1">
    <citation type="journal article" date="2019" name="Nat. Ecol. Evol.">
        <title>Megaphylogeny resolves global patterns of mushroom evolution.</title>
        <authorList>
            <person name="Varga T."/>
            <person name="Krizsan K."/>
            <person name="Foldi C."/>
            <person name="Dima B."/>
            <person name="Sanchez-Garcia M."/>
            <person name="Sanchez-Ramirez S."/>
            <person name="Szollosi G.J."/>
            <person name="Szarkandi J.G."/>
            <person name="Papp V."/>
            <person name="Albert L."/>
            <person name="Andreopoulos W."/>
            <person name="Angelini C."/>
            <person name="Antonin V."/>
            <person name="Barry K.W."/>
            <person name="Bougher N.L."/>
            <person name="Buchanan P."/>
            <person name="Buyck B."/>
            <person name="Bense V."/>
            <person name="Catcheside P."/>
            <person name="Chovatia M."/>
            <person name="Cooper J."/>
            <person name="Damon W."/>
            <person name="Desjardin D."/>
            <person name="Finy P."/>
            <person name="Geml J."/>
            <person name="Haridas S."/>
            <person name="Hughes K."/>
            <person name="Justo A."/>
            <person name="Karasinski D."/>
            <person name="Kautmanova I."/>
            <person name="Kiss B."/>
            <person name="Kocsube S."/>
            <person name="Kotiranta H."/>
            <person name="LaButti K.M."/>
            <person name="Lechner B.E."/>
            <person name="Liimatainen K."/>
            <person name="Lipzen A."/>
            <person name="Lukacs Z."/>
            <person name="Mihaltcheva S."/>
            <person name="Morgado L.N."/>
            <person name="Niskanen T."/>
            <person name="Noordeloos M.E."/>
            <person name="Ohm R.A."/>
            <person name="Ortiz-Santana B."/>
            <person name="Ovrebo C."/>
            <person name="Racz N."/>
            <person name="Riley R."/>
            <person name="Savchenko A."/>
            <person name="Shiryaev A."/>
            <person name="Soop K."/>
            <person name="Spirin V."/>
            <person name="Szebenyi C."/>
            <person name="Tomsovsky M."/>
            <person name="Tulloss R.E."/>
            <person name="Uehling J."/>
            <person name="Grigoriev I.V."/>
            <person name="Vagvolgyi C."/>
            <person name="Papp T."/>
            <person name="Martin F.M."/>
            <person name="Miettinen O."/>
            <person name="Hibbett D.S."/>
            <person name="Nagy L.G."/>
        </authorList>
    </citation>
    <scope>NUCLEOTIDE SEQUENCE [LARGE SCALE GENOMIC DNA]</scope>
    <source>
        <strain evidence="2 3">CBS 166.37</strain>
    </source>
</reference>
<proteinExistence type="predicted"/>
<evidence type="ECO:0000256" key="1">
    <source>
        <dbReference type="SAM" id="MobiDB-lite"/>
    </source>
</evidence>
<feature type="compositionally biased region" description="Acidic residues" evidence="1">
    <location>
        <begin position="199"/>
        <end position="216"/>
    </location>
</feature>
<evidence type="ECO:0000313" key="2">
    <source>
        <dbReference type="EMBL" id="TFK32289.1"/>
    </source>
</evidence>
<keyword evidence="3" id="KW-1185">Reference proteome</keyword>
<protein>
    <submittedName>
        <fullName evidence="2">Uncharacterized protein</fullName>
    </submittedName>
</protein>
<dbReference type="Proteomes" id="UP000308652">
    <property type="component" value="Unassembled WGS sequence"/>
</dbReference>
<gene>
    <name evidence="2" type="ORF">BDQ12DRAFT_671177</name>
</gene>
<name>A0A5C3LGN0_9AGAR</name>
<accession>A0A5C3LGN0</accession>
<sequence length="234" mass="25988">MGHFSNKQKKYLKSAAHACAGCRYVPETSHEASFWAMPSDNTATNPIILLSDPDSDGESNNEVCNWTGSVNNHLENDPKDWIDLSSDMDSDLDDEIEELEGEELWKSLEAQMAHEAVVLEAASYWKLSRNISPKEWHKAEMNRGLGYTGRKTVATFTGYFMKPSQADDHQTSSGLTGLSTLDKTAPENEEIFTGYLSDLSDDDEPPPSESEQDEDNAPPTKQRHVKLAVPAHIA</sequence>